<feature type="active site" description="Charge relay system" evidence="5">
    <location>
        <position position="395"/>
    </location>
</feature>
<dbReference type="Proteomes" id="UP000887578">
    <property type="component" value="Unplaced"/>
</dbReference>
<dbReference type="Gene3D" id="3.40.50.200">
    <property type="entry name" value="Peptidase S8/S53 domain"/>
    <property type="match status" value="1"/>
</dbReference>
<dbReference type="InterPro" id="IPR050131">
    <property type="entry name" value="Peptidase_S8_subtilisin-like"/>
</dbReference>
<dbReference type="PANTHER" id="PTHR43806">
    <property type="entry name" value="PEPTIDASE S8"/>
    <property type="match status" value="1"/>
</dbReference>
<dbReference type="GO" id="GO:0005829">
    <property type="term" value="C:cytosol"/>
    <property type="evidence" value="ECO:0007669"/>
    <property type="project" value="TreeGrafter"/>
</dbReference>
<dbReference type="InterPro" id="IPR000209">
    <property type="entry name" value="Peptidase_S8/S53_dom"/>
</dbReference>
<dbReference type="PROSITE" id="PS00138">
    <property type="entry name" value="SUBTILASE_SER"/>
    <property type="match status" value="1"/>
</dbReference>
<evidence type="ECO:0000313" key="8">
    <source>
        <dbReference type="WBParaSite" id="PDA_v2.g11646.t1"/>
    </source>
</evidence>
<sequence length="611" mass="68992">MCLKMLYLKSKTFLHNLFPPKSYIPKDATQQSIFLSKYPEFDGRGIKIAIIDSGIDISLEELQKTSEGHPKIIDCFDFTGAGDVETSIIKELDSKNILIGLSGRKLKIPKEWKNPSGKWKLGLKKIFKPNIVKTSEKLPEIDCIVWFNGQKWCACIETYKKDLKKAKVLTNFRDDHEYGILTLKKQKMAYCITVKNDGNLLEIFTPYDHHGSCVAQIAAAYFVKNTEKNGLAPGAQIICMNVLDSTNRYFIDSKNMILKCIEMKVDIINYSVGAFSGDKETHSLIDKAINKYNILFFKSVGNDGPFFGSIPKYDSDIENLTFKIGALSTYEMKKRFLNIMIDDKNLASSPMVYSFSSRGPGAAGSRGLDFVAPGAAITKDPHFNSEMLNYFKGTSCSTPNAAGAIACLLSGLKANLIQYSPALIKFALFKTSFLPENGNIFEFGHGIIQINEAFDYLCKNMINFESVPTWMPKASGIYFFGDNQNFLKRDVNLSNFVNAQKEDTTKWELQILSNAKNFVKVSDIDENNLFTVKVDTNKFEAGTLNFAEIMIMDPIIGSVFNIPVTVVFPLKITENQNYNFQKEICLKYENPYHIIFDLVMNEKEERNITKE</sequence>
<keyword evidence="7" id="KW-1185">Reference proteome</keyword>
<dbReference type="Gene3D" id="2.60.40.3170">
    <property type="match status" value="1"/>
</dbReference>
<organism evidence="7 8">
    <name type="scientific">Panagrolaimus davidi</name>
    <dbReference type="NCBI Taxonomy" id="227884"/>
    <lineage>
        <taxon>Eukaryota</taxon>
        <taxon>Metazoa</taxon>
        <taxon>Ecdysozoa</taxon>
        <taxon>Nematoda</taxon>
        <taxon>Chromadorea</taxon>
        <taxon>Rhabditida</taxon>
        <taxon>Tylenchina</taxon>
        <taxon>Panagrolaimomorpha</taxon>
        <taxon>Panagrolaimoidea</taxon>
        <taxon>Panagrolaimidae</taxon>
        <taxon>Panagrolaimus</taxon>
    </lineage>
</organism>
<feature type="active site" description="Charge relay system" evidence="5">
    <location>
        <position position="210"/>
    </location>
</feature>
<accession>A0A914PA99</accession>
<feature type="domain" description="Peptidase S8/S53" evidence="6">
    <location>
        <begin position="43"/>
        <end position="446"/>
    </location>
</feature>
<dbReference type="InterPro" id="IPR036852">
    <property type="entry name" value="Peptidase_S8/S53_dom_sf"/>
</dbReference>
<name>A0A914PA99_9BILA</name>
<dbReference type="Pfam" id="PF00082">
    <property type="entry name" value="Peptidase_S8"/>
    <property type="match status" value="1"/>
</dbReference>
<proteinExistence type="inferred from homology"/>
<evidence type="ECO:0000256" key="2">
    <source>
        <dbReference type="ARBA" id="ARBA00022670"/>
    </source>
</evidence>
<dbReference type="GO" id="GO:0006508">
    <property type="term" value="P:proteolysis"/>
    <property type="evidence" value="ECO:0007669"/>
    <property type="project" value="UniProtKB-KW"/>
</dbReference>
<evidence type="ECO:0000313" key="7">
    <source>
        <dbReference type="Proteomes" id="UP000887578"/>
    </source>
</evidence>
<dbReference type="InterPro" id="IPR023828">
    <property type="entry name" value="Peptidase_S8_Ser-AS"/>
</dbReference>
<dbReference type="PANTHER" id="PTHR43806:SF14">
    <property type="entry name" value="TRIPEPTIDYL-PEPTIDASE 2"/>
    <property type="match status" value="1"/>
</dbReference>
<dbReference type="Gene3D" id="2.20.25.690">
    <property type="match status" value="1"/>
</dbReference>
<dbReference type="InterPro" id="IPR046940">
    <property type="entry name" value="TPPII_Ig-like_sf"/>
</dbReference>
<keyword evidence="4 5" id="KW-0720">Serine protease</keyword>
<evidence type="ECO:0000259" key="6">
    <source>
        <dbReference type="Pfam" id="PF00082"/>
    </source>
</evidence>
<evidence type="ECO:0000256" key="3">
    <source>
        <dbReference type="ARBA" id="ARBA00022801"/>
    </source>
</evidence>
<dbReference type="AlphaFoldDB" id="A0A914PA99"/>
<keyword evidence="2 5" id="KW-0645">Protease</keyword>
<reference evidence="8" key="1">
    <citation type="submission" date="2022-11" db="UniProtKB">
        <authorList>
            <consortium name="WormBaseParasite"/>
        </authorList>
    </citation>
    <scope>IDENTIFICATION</scope>
</reference>
<dbReference type="GO" id="GO:0008240">
    <property type="term" value="F:tripeptidyl-peptidase activity"/>
    <property type="evidence" value="ECO:0007669"/>
    <property type="project" value="TreeGrafter"/>
</dbReference>
<evidence type="ECO:0000256" key="4">
    <source>
        <dbReference type="ARBA" id="ARBA00022825"/>
    </source>
</evidence>
<dbReference type="InterPro" id="IPR015500">
    <property type="entry name" value="Peptidase_S8_subtilisin-rel"/>
</dbReference>
<comment type="similarity">
    <text evidence="1 5">Belongs to the peptidase S8 family.</text>
</comment>
<dbReference type="GO" id="GO:0004252">
    <property type="term" value="F:serine-type endopeptidase activity"/>
    <property type="evidence" value="ECO:0007669"/>
    <property type="project" value="UniProtKB-UniRule"/>
</dbReference>
<feature type="active site" description="Charge relay system" evidence="5">
    <location>
        <position position="52"/>
    </location>
</feature>
<dbReference type="WBParaSite" id="PDA_v2.g11646.t1">
    <property type="protein sequence ID" value="PDA_v2.g11646.t1"/>
    <property type="gene ID" value="PDA_v2.g11646"/>
</dbReference>
<evidence type="ECO:0000256" key="1">
    <source>
        <dbReference type="ARBA" id="ARBA00011073"/>
    </source>
</evidence>
<keyword evidence="3 5" id="KW-0378">Hydrolase</keyword>
<protein>
    <submittedName>
        <fullName evidence="8">Peptidase S8/S53 domain-containing protein</fullName>
    </submittedName>
</protein>
<dbReference type="PRINTS" id="PR00723">
    <property type="entry name" value="SUBTILISIN"/>
</dbReference>
<dbReference type="PROSITE" id="PS51892">
    <property type="entry name" value="SUBTILASE"/>
    <property type="match status" value="1"/>
</dbReference>
<dbReference type="SUPFAM" id="SSF52743">
    <property type="entry name" value="Subtilisin-like"/>
    <property type="match status" value="1"/>
</dbReference>
<evidence type="ECO:0000256" key="5">
    <source>
        <dbReference type="PROSITE-ProRule" id="PRU01240"/>
    </source>
</evidence>